<reference evidence="17 18" key="1">
    <citation type="submission" date="2021-01" db="EMBL/GenBank/DDBJ databases">
        <title>Genomic Encyclopedia of Type Strains, Phase IV (KMG-IV): sequencing the most valuable type-strain genomes for metagenomic binning, comparative biology and taxonomic classification.</title>
        <authorList>
            <person name="Goeker M."/>
        </authorList>
    </citation>
    <scope>NUCLEOTIDE SEQUENCE [LARGE SCALE GENOMIC DNA]</scope>
    <source>
        <strain evidence="17 18">DSM 25890</strain>
    </source>
</reference>
<evidence type="ECO:0000313" key="17">
    <source>
        <dbReference type="EMBL" id="MBM7613677.1"/>
    </source>
</evidence>
<keyword evidence="6" id="KW-0547">Nucleotide-binding</keyword>
<keyword evidence="18" id="KW-1185">Reference proteome</keyword>
<dbReference type="InterPro" id="IPR027417">
    <property type="entry name" value="P-loop_NTPase"/>
</dbReference>
<dbReference type="InterPro" id="IPR000897">
    <property type="entry name" value="SRP54_GTPase_dom"/>
</dbReference>
<name>A0ABS2NL97_9FIRM</name>
<evidence type="ECO:0000256" key="4">
    <source>
        <dbReference type="ARBA" id="ARBA00022448"/>
    </source>
</evidence>
<dbReference type="InterPro" id="IPR003593">
    <property type="entry name" value="AAA+_ATPase"/>
</dbReference>
<evidence type="ECO:0000259" key="15">
    <source>
        <dbReference type="SMART" id="SM00382"/>
    </source>
</evidence>
<comment type="similarity">
    <text evidence="2">Belongs to the GTP-binding SRP family.</text>
</comment>
<dbReference type="InterPro" id="IPR047040">
    <property type="entry name" value="FlhF__GTPase_dom"/>
</dbReference>
<dbReference type="SUPFAM" id="SSF52540">
    <property type="entry name" value="P-loop containing nucleoside triphosphate hydrolases"/>
    <property type="match status" value="1"/>
</dbReference>
<dbReference type="Gene3D" id="1.20.120.1380">
    <property type="entry name" value="Flagellar FlhF biosynthesis protein, N domain"/>
    <property type="match status" value="1"/>
</dbReference>
<dbReference type="InterPro" id="IPR020006">
    <property type="entry name" value="FlhF"/>
</dbReference>
<dbReference type="NCBIfam" id="TIGR03499">
    <property type="entry name" value="FlhF"/>
    <property type="match status" value="1"/>
</dbReference>
<comment type="function">
    <text evidence="12">Necessary for flagellar biosynthesis. May be involved in translocation of the flagellum.</text>
</comment>
<protein>
    <recommendedName>
        <fullName evidence="3 13">Flagellar biosynthesis protein FlhF</fullName>
    </recommendedName>
</protein>
<keyword evidence="9" id="KW-0342">GTP-binding</keyword>
<evidence type="ECO:0000313" key="18">
    <source>
        <dbReference type="Proteomes" id="UP001314796"/>
    </source>
</evidence>
<dbReference type="SMART" id="SM00962">
    <property type="entry name" value="SRP54"/>
    <property type="match status" value="1"/>
</dbReference>
<feature type="domain" description="AAA+ ATPase" evidence="15">
    <location>
        <begin position="213"/>
        <end position="355"/>
    </location>
</feature>
<evidence type="ECO:0000256" key="3">
    <source>
        <dbReference type="ARBA" id="ARBA00014919"/>
    </source>
</evidence>
<accession>A0ABS2NL97</accession>
<evidence type="ECO:0000256" key="10">
    <source>
        <dbReference type="ARBA" id="ARBA00023136"/>
    </source>
</evidence>
<evidence type="ECO:0000256" key="12">
    <source>
        <dbReference type="ARBA" id="ARBA00025337"/>
    </source>
</evidence>
<feature type="domain" description="SRP54-type proteins GTP-binding" evidence="16">
    <location>
        <begin position="214"/>
        <end position="405"/>
    </location>
</feature>
<keyword evidence="10" id="KW-0472">Membrane</keyword>
<organism evidence="17 18">
    <name type="scientific">Alkaliphilus hydrothermalis</name>
    <dbReference type="NCBI Taxonomy" id="1482730"/>
    <lineage>
        <taxon>Bacteria</taxon>
        <taxon>Bacillati</taxon>
        <taxon>Bacillota</taxon>
        <taxon>Clostridia</taxon>
        <taxon>Peptostreptococcales</taxon>
        <taxon>Natronincolaceae</taxon>
        <taxon>Alkaliphilus</taxon>
    </lineage>
</organism>
<evidence type="ECO:0000256" key="2">
    <source>
        <dbReference type="ARBA" id="ARBA00008531"/>
    </source>
</evidence>
<dbReference type="PANTHER" id="PTHR43134">
    <property type="entry name" value="SIGNAL RECOGNITION PARTICLE RECEPTOR SUBUNIT ALPHA"/>
    <property type="match status" value="1"/>
</dbReference>
<keyword evidence="5" id="KW-1003">Cell membrane</keyword>
<evidence type="ECO:0000256" key="1">
    <source>
        <dbReference type="ARBA" id="ARBA00004413"/>
    </source>
</evidence>
<gene>
    <name evidence="17" type="ORF">JOC73_000185</name>
</gene>
<keyword evidence="11" id="KW-1006">Bacterial flagellum protein export</keyword>
<keyword evidence="17" id="KW-0969">Cilium</keyword>
<keyword evidence="17" id="KW-0966">Cell projection</keyword>
<evidence type="ECO:0000256" key="6">
    <source>
        <dbReference type="ARBA" id="ARBA00022741"/>
    </source>
</evidence>
<dbReference type="Pfam" id="PF00448">
    <property type="entry name" value="SRP54"/>
    <property type="match status" value="1"/>
</dbReference>
<dbReference type="RefSeq" id="WP_204399961.1">
    <property type="nucleotide sequence ID" value="NZ_JAFBEE010000001.1"/>
</dbReference>
<dbReference type="PANTHER" id="PTHR43134:SF3">
    <property type="entry name" value="FLAGELLAR BIOSYNTHESIS PROTEIN FLHF"/>
    <property type="match status" value="1"/>
</dbReference>
<dbReference type="Gene3D" id="3.40.50.300">
    <property type="entry name" value="P-loop containing nucleotide triphosphate hydrolases"/>
    <property type="match status" value="1"/>
</dbReference>
<evidence type="ECO:0000256" key="5">
    <source>
        <dbReference type="ARBA" id="ARBA00022475"/>
    </source>
</evidence>
<keyword evidence="4" id="KW-0813">Transport</keyword>
<evidence type="ECO:0000256" key="9">
    <source>
        <dbReference type="ARBA" id="ARBA00023134"/>
    </source>
</evidence>
<comment type="subcellular location">
    <subcellularLocation>
        <location evidence="1">Cell membrane</location>
        <topology evidence="1">Peripheral membrane protein</topology>
        <orientation evidence="1">Cytoplasmic side</orientation>
    </subcellularLocation>
</comment>
<dbReference type="EMBL" id="JAFBEE010000001">
    <property type="protein sequence ID" value="MBM7613677.1"/>
    <property type="molecule type" value="Genomic_DNA"/>
</dbReference>
<evidence type="ECO:0000256" key="11">
    <source>
        <dbReference type="ARBA" id="ARBA00023225"/>
    </source>
</evidence>
<dbReference type="SMART" id="SM00382">
    <property type="entry name" value="AAA"/>
    <property type="match status" value="1"/>
</dbReference>
<keyword evidence="17" id="KW-0282">Flagellum</keyword>
<comment type="caution">
    <text evidence="17">The sequence shown here is derived from an EMBL/GenBank/DDBJ whole genome shotgun (WGS) entry which is preliminary data.</text>
</comment>
<feature type="coiled-coil region" evidence="14">
    <location>
        <begin position="149"/>
        <end position="183"/>
    </location>
</feature>
<keyword evidence="8" id="KW-0653">Protein transport</keyword>
<dbReference type="CDD" id="cd17873">
    <property type="entry name" value="FlhF"/>
    <property type="match status" value="1"/>
</dbReference>
<keyword evidence="14" id="KW-0175">Coiled coil</keyword>
<evidence type="ECO:0000259" key="16">
    <source>
        <dbReference type="SMART" id="SM00962"/>
    </source>
</evidence>
<evidence type="ECO:0000256" key="13">
    <source>
        <dbReference type="NCBIfam" id="TIGR03499"/>
    </source>
</evidence>
<evidence type="ECO:0000256" key="7">
    <source>
        <dbReference type="ARBA" id="ARBA00022795"/>
    </source>
</evidence>
<evidence type="ECO:0000256" key="8">
    <source>
        <dbReference type="ARBA" id="ARBA00022927"/>
    </source>
</evidence>
<proteinExistence type="inferred from homology"/>
<evidence type="ECO:0000256" key="14">
    <source>
        <dbReference type="SAM" id="Coils"/>
    </source>
</evidence>
<dbReference type="Proteomes" id="UP001314796">
    <property type="component" value="Unassembled WGS sequence"/>
</dbReference>
<sequence length="407" mass="45749">MKVKKVFGANNHEAMMKVRAELGPDAVILHQRRVKQKGLFGYFKKPVIEIVAALEDTRTKTLQPVIKSVANPAVKATTASASEDALKAIMEKAQERKQQEFKPLAMESQVKPASRNNDPGLIREIAEIKSMLSTVVKKVNAKNLPNSIKECQNKEVERLYNLLKEQEIEEEILDKIIEELDNHLNPETTKGEIEDQFKKVINRCVTDSCDELKSKVLFFVGPTGVGKTTTIAKLAAQYALNEGKKVGFISADTYRIAAVEQLKVYSEILNIPIEVIYGANEIHRAIDKLNHKDIVMVDTAGRSHKNKQQIMELQALLDQVDEKEIFLVVSCTAKNNDIREILDTYQFINHYKIILTKIDEATTYGTIINTALRTQKPISYLTTGQSVPDDIEVMNADKVVSLLMKEA</sequence>
<keyword evidence="7" id="KW-1005">Bacterial flagellum biogenesis</keyword>